<proteinExistence type="predicted"/>
<dbReference type="Proteomes" id="UP000176665">
    <property type="component" value="Unassembled WGS sequence"/>
</dbReference>
<gene>
    <name evidence="1" type="ORF">A2W14_07300</name>
</gene>
<sequence>MTNPARVSLISAITDFPQLQKISEPEDKLPRIKVNGVAKISAQVKDFGLQVAVNNRIFRLRYPSTIWNRFPKTHRKILSQNIAFSMTYHLPYLYTSLKKMQYNLPVPLSEAFFYKGFSQALPSTAVMQDDEKARMTSNLLRRLYDVEYVYSNKKTDIPPYNRTSFEDCAVMPFTFGKDSLLTFAIARDMGLTIYPIFIAEPYSPYEEVIKKILAEPFKKEFRTQISFLRNRLGILREPDDGWFGWEMQLTQYSLMLLPYVYARRAGYILFSNEQSCNDTVVDEDGFKYNPVFEQSHSWLLQNSLMTSIIGGNSLSIGSILEPIHEIAIERILHKRYPSIAKYQSSCDLPHKPESQRRWCESCSKCARMYIFMLANGINPNTVGFKRNLLRDKYHCLYTIFNSNKVKDFGYDQSQAGKDEQILAFLMAYRNNHKGPVMKSFARKYLSYARKNEKRLRLKYFGIHSTKTIPQELKTRVVNIYRHELRKMV</sequence>
<accession>A0A1F5YPK7</accession>
<dbReference type="STRING" id="1798371.A2W14_07300"/>
<evidence type="ECO:0000313" key="1">
    <source>
        <dbReference type="EMBL" id="OGG02014.1"/>
    </source>
</evidence>
<evidence type="ECO:0000313" key="2">
    <source>
        <dbReference type="Proteomes" id="UP000176665"/>
    </source>
</evidence>
<name>A0A1F5YPK7_9BACT</name>
<organism evidence="1 2">
    <name type="scientific">Candidatus Gottesmanbacteria bacterium RBG_16_37_8</name>
    <dbReference type="NCBI Taxonomy" id="1798371"/>
    <lineage>
        <taxon>Bacteria</taxon>
        <taxon>Candidatus Gottesmaniibacteriota</taxon>
    </lineage>
</organism>
<comment type="caution">
    <text evidence="1">The sequence shown here is derived from an EMBL/GenBank/DDBJ whole genome shotgun (WGS) entry which is preliminary data.</text>
</comment>
<dbReference type="EMBL" id="MFJA01000079">
    <property type="protein sequence ID" value="OGG02014.1"/>
    <property type="molecule type" value="Genomic_DNA"/>
</dbReference>
<protein>
    <submittedName>
        <fullName evidence="1">Uncharacterized protein</fullName>
    </submittedName>
</protein>
<dbReference type="AlphaFoldDB" id="A0A1F5YPK7"/>
<reference evidence="1 2" key="1">
    <citation type="journal article" date="2016" name="Nat. Commun.">
        <title>Thousands of microbial genomes shed light on interconnected biogeochemical processes in an aquifer system.</title>
        <authorList>
            <person name="Anantharaman K."/>
            <person name="Brown C.T."/>
            <person name="Hug L.A."/>
            <person name="Sharon I."/>
            <person name="Castelle C.J."/>
            <person name="Probst A.J."/>
            <person name="Thomas B.C."/>
            <person name="Singh A."/>
            <person name="Wilkins M.J."/>
            <person name="Karaoz U."/>
            <person name="Brodie E.L."/>
            <person name="Williams K.H."/>
            <person name="Hubbard S.S."/>
            <person name="Banfield J.F."/>
        </authorList>
    </citation>
    <scope>NUCLEOTIDE SEQUENCE [LARGE SCALE GENOMIC DNA]</scope>
</reference>